<accession>A0A9D1SBH9</accession>
<keyword evidence="1" id="KW-0812">Transmembrane</keyword>
<dbReference type="InterPro" id="IPR007039">
    <property type="entry name" value="TrbC/VirB2"/>
</dbReference>
<feature type="transmembrane region" description="Helical" evidence="1">
    <location>
        <begin position="40"/>
        <end position="61"/>
    </location>
</feature>
<comment type="caution">
    <text evidence="2">The sequence shown here is derived from an EMBL/GenBank/DDBJ whole genome shotgun (WGS) entry which is preliminary data.</text>
</comment>
<feature type="transmembrane region" description="Helical" evidence="1">
    <location>
        <begin position="109"/>
        <end position="131"/>
    </location>
</feature>
<evidence type="ECO:0000256" key="1">
    <source>
        <dbReference type="SAM" id="Phobius"/>
    </source>
</evidence>
<name>A0A9D1SBH9_9PROT</name>
<dbReference type="Pfam" id="PF04956">
    <property type="entry name" value="TrbC"/>
    <property type="match status" value="1"/>
</dbReference>
<evidence type="ECO:0000313" key="3">
    <source>
        <dbReference type="Proteomes" id="UP000824107"/>
    </source>
</evidence>
<sequence>MENLTRHAPYTLPFAYLLAKLRNYLREKGEKMLCVKLKKFLVFSVMVFAVSSILFATNSFAEDKALFSDLTNHGAKIFGGMREIIYAVSGFGIVAIAIGGFFGTLNWKWLVAIIIGLVVIALTAGIINYMVDSDVITDEMITDSLISANDNQK</sequence>
<dbReference type="Proteomes" id="UP000824107">
    <property type="component" value="Unassembled WGS sequence"/>
</dbReference>
<protein>
    <submittedName>
        <fullName evidence="2">TrbC/VirB2 family protein</fullName>
    </submittedName>
</protein>
<reference evidence="2" key="2">
    <citation type="journal article" date="2021" name="PeerJ">
        <title>Extensive microbial diversity within the chicken gut microbiome revealed by metagenomics and culture.</title>
        <authorList>
            <person name="Gilroy R."/>
            <person name="Ravi A."/>
            <person name="Getino M."/>
            <person name="Pursley I."/>
            <person name="Horton D.L."/>
            <person name="Alikhan N.F."/>
            <person name="Baker D."/>
            <person name="Gharbi K."/>
            <person name="Hall N."/>
            <person name="Watson M."/>
            <person name="Adriaenssens E.M."/>
            <person name="Foster-Nyarko E."/>
            <person name="Jarju S."/>
            <person name="Secka A."/>
            <person name="Antonio M."/>
            <person name="Oren A."/>
            <person name="Chaudhuri R.R."/>
            <person name="La Ragione R."/>
            <person name="Hildebrand F."/>
            <person name="Pallen M.J."/>
        </authorList>
    </citation>
    <scope>NUCLEOTIDE SEQUENCE</scope>
    <source>
        <strain evidence="2">ChiW3-316</strain>
    </source>
</reference>
<keyword evidence="1" id="KW-1133">Transmembrane helix</keyword>
<dbReference type="AlphaFoldDB" id="A0A9D1SBH9"/>
<reference evidence="2" key="1">
    <citation type="submission" date="2020-10" db="EMBL/GenBank/DDBJ databases">
        <authorList>
            <person name="Gilroy R."/>
        </authorList>
    </citation>
    <scope>NUCLEOTIDE SEQUENCE</scope>
    <source>
        <strain evidence="2">ChiW3-316</strain>
    </source>
</reference>
<keyword evidence="1" id="KW-0472">Membrane</keyword>
<dbReference type="EMBL" id="DVNC01000036">
    <property type="protein sequence ID" value="HIU53512.1"/>
    <property type="molecule type" value="Genomic_DNA"/>
</dbReference>
<feature type="transmembrane region" description="Helical" evidence="1">
    <location>
        <begin position="84"/>
        <end position="102"/>
    </location>
</feature>
<evidence type="ECO:0000313" key="2">
    <source>
        <dbReference type="EMBL" id="HIU53512.1"/>
    </source>
</evidence>
<organism evidence="2 3">
    <name type="scientific">Candidatus Scatocola faecipullorum</name>
    <dbReference type="NCBI Taxonomy" id="2840917"/>
    <lineage>
        <taxon>Bacteria</taxon>
        <taxon>Pseudomonadati</taxon>
        <taxon>Pseudomonadota</taxon>
        <taxon>Alphaproteobacteria</taxon>
        <taxon>Rhodospirillales</taxon>
        <taxon>Rhodospirillaceae</taxon>
        <taxon>Rhodospirillaceae incertae sedis</taxon>
        <taxon>Candidatus Scatocola</taxon>
    </lineage>
</organism>
<gene>
    <name evidence="2" type="ORF">IAD20_05470</name>
</gene>
<proteinExistence type="predicted"/>